<dbReference type="NCBIfam" id="TIGR04306">
    <property type="entry name" value="salvage_TenA"/>
    <property type="match status" value="1"/>
</dbReference>
<feature type="domain" description="Thiaminase-2/PQQC" evidence="10">
    <location>
        <begin position="18"/>
        <end position="213"/>
    </location>
</feature>
<gene>
    <name evidence="11" type="ORF">MACH08_05960</name>
</gene>
<evidence type="ECO:0000256" key="3">
    <source>
        <dbReference type="ARBA" id="ARBA00010264"/>
    </source>
</evidence>
<dbReference type="InterPro" id="IPR050967">
    <property type="entry name" value="Thiamine_Salvage_TenA"/>
</dbReference>
<comment type="function">
    <text evidence="9">Catalyzes an amino-pyrimidine hydrolysis reaction at the C5' of the pyrimidine moiety of thiamine compounds, a reaction that is part of a thiamine salvage pathway.</text>
</comment>
<evidence type="ECO:0000256" key="9">
    <source>
        <dbReference type="RuleBase" id="RU363093"/>
    </source>
</evidence>
<organism evidence="11 12">
    <name type="scientific">Oceanobacillus kimchii</name>
    <dbReference type="NCBI Taxonomy" id="746691"/>
    <lineage>
        <taxon>Bacteria</taxon>
        <taxon>Bacillati</taxon>
        <taxon>Bacillota</taxon>
        <taxon>Bacilli</taxon>
        <taxon>Bacillales</taxon>
        <taxon>Bacillaceae</taxon>
        <taxon>Oceanobacillus</taxon>
    </lineage>
</organism>
<evidence type="ECO:0000259" key="10">
    <source>
        <dbReference type="Pfam" id="PF03070"/>
    </source>
</evidence>
<comment type="caution">
    <text evidence="11">The sequence shown here is derived from an EMBL/GenBank/DDBJ whole genome shotgun (WGS) entry which is preliminary data.</text>
</comment>
<comment type="pathway">
    <text evidence="2 9">Cofactor biosynthesis; thiamine diphosphate biosynthesis.</text>
</comment>
<evidence type="ECO:0000256" key="6">
    <source>
        <dbReference type="ARBA" id="ARBA00013647"/>
    </source>
</evidence>
<dbReference type="CDD" id="cd19360">
    <property type="entry name" value="TenA_C_SaTenA-like"/>
    <property type="match status" value="1"/>
</dbReference>
<dbReference type="InterPro" id="IPR027574">
    <property type="entry name" value="Thiaminase_II"/>
</dbReference>
<dbReference type="RefSeq" id="WP_069686093.1">
    <property type="nucleotide sequence ID" value="NZ_BSKO01000001.1"/>
</dbReference>
<dbReference type="Gene3D" id="1.20.910.10">
    <property type="entry name" value="Heme oxygenase-like"/>
    <property type="match status" value="1"/>
</dbReference>
<dbReference type="InterPro" id="IPR016084">
    <property type="entry name" value="Haem_Oase-like_multi-hlx"/>
</dbReference>
<proteinExistence type="inferred from homology"/>
<comment type="subunit">
    <text evidence="4">Homotetramer.</text>
</comment>
<dbReference type="InterPro" id="IPR004305">
    <property type="entry name" value="Thiaminase-2/PQQC"/>
</dbReference>
<evidence type="ECO:0000256" key="7">
    <source>
        <dbReference type="ARBA" id="ARBA00022977"/>
    </source>
</evidence>
<keyword evidence="9" id="KW-0378">Hydrolase</keyword>
<evidence type="ECO:0000313" key="12">
    <source>
        <dbReference type="Proteomes" id="UP001275436"/>
    </source>
</evidence>
<evidence type="ECO:0000256" key="1">
    <source>
        <dbReference type="ARBA" id="ARBA00001881"/>
    </source>
</evidence>
<evidence type="ECO:0000256" key="5">
    <source>
        <dbReference type="ARBA" id="ARBA00012684"/>
    </source>
</evidence>
<dbReference type="EC" id="3.5.99.2" evidence="5 9"/>
<evidence type="ECO:0000256" key="4">
    <source>
        <dbReference type="ARBA" id="ARBA00011881"/>
    </source>
</evidence>
<sequence length="228" mass="26509">MKFSEELKLENEDIFTLIKNHPFVEGIGKGILSVDAVRHYVQADYAYLNGFMKTIGSAIGNANHRNDIAYFSALMQFSLHDEIQAHLCFCEYINVNYEDLQGQPLPPTGDHYVKHMMYHAQTGTTGEAISALLPCPWTYYEIGKYLNETWQVSDNHPFQIWIQCYANTKQDVEEMCERLDEHARHASEKEKASMKIAFRKSCQLEYLFWEMAMSTEEWPSLKEDINNE</sequence>
<dbReference type="EMBL" id="BSKO01000001">
    <property type="protein sequence ID" value="GLO64812.1"/>
    <property type="molecule type" value="Genomic_DNA"/>
</dbReference>
<dbReference type="PANTHER" id="PTHR43198:SF2">
    <property type="entry name" value="SI:CH1073-67J19.1-RELATED"/>
    <property type="match status" value="1"/>
</dbReference>
<evidence type="ECO:0000256" key="2">
    <source>
        <dbReference type="ARBA" id="ARBA00004948"/>
    </source>
</evidence>
<evidence type="ECO:0000313" key="11">
    <source>
        <dbReference type="EMBL" id="GLO64812.1"/>
    </source>
</evidence>
<accession>A0ABQ5TJZ4</accession>
<comment type="catalytic activity">
    <reaction evidence="8 9">
        <text>thiamine + H2O = 5-(2-hydroxyethyl)-4-methylthiazole + 4-amino-5-hydroxymethyl-2-methylpyrimidine + H(+)</text>
        <dbReference type="Rhea" id="RHEA:17509"/>
        <dbReference type="ChEBI" id="CHEBI:15377"/>
        <dbReference type="ChEBI" id="CHEBI:15378"/>
        <dbReference type="ChEBI" id="CHEBI:16892"/>
        <dbReference type="ChEBI" id="CHEBI:17957"/>
        <dbReference type="ChEBI" id="CHEBI:18385"/>
        <dbReference type="EC" id="3.5.99.2"/>
    </reaction>
</comment>
<name>A0ABQ5TJZ4_9BACI</name>
<protein>
    <recommendedName>
        <fullName evidence="6 9">Aminopyrimidine aminohydrolase</fullName>
        <ecNumber evidence="5 9">3.5.99.2</ecNumber>
    </recommendedName>
</protein>
<comment type="catalytic activity">
    <reaction evidence="1 9">
        <text>4-amino-5-aminomethyl-2-methylpyrimidine + H2O = 4-amino-5-hydroxymethyl-2-methylpyrimidine + NH4(+)</text>
        <dbReference type="Rhea" id="RHEA:31799"/>
        <dbReference type="ChEBI" id="CHEBI:15377"/>
        <dbReference type="ChEBI" id="CHEBI:16892"/>
        <dbReference type="ChEBI" id="CHEBI:28938"/>
        <dbReference type="ChEBI" id="CHEBI:63416"/>
        <dbReference type="EC" id="3.5.99.2"/>
    </reaction>
</comment>
<keyword evidence="12" id="KW-1185">Reference proteome</keyword>
<keyword evidence="7 9" id="KW-0784">Thiamine biosynthesis</keyword>
<comment type="similarity">
    <text evidence="3 9">Belongs to the TenA family.</text>
</comment>
<dbReference type="PANTHER" id="PTHR43198">
    <property type="entry name" value="BIFUNCTIONAL TH2 PROTEIN"/>
    <property type="match status" value="1"/>
</dbReference>
<evidence type="ECO:0000256" key="8">
    <source>
        <dbReference type="ARBA" id="ARBA00048337"/>
    </source>
</evidence>
<dbReference type="Proteomes" id="UP001275436">
    <property type="component" value="Unassembled WGS sequence"/>
</dbReference>
<dbReference type="SUPFAM" id="SSF48613">
    <property type="entry name" value="Heme oxygenase-like"/>
    <property type="match status" value="1"/>
</dbReference>
<dbReference type="Pfam" id="PF03070">
    <property type="entry name" value="TENA_THI-4"/>
    <property type="match status" value="1"/>
</dbReference>
<reference evidence="11 12" key="1">
    <citation type="submission" date="2023-02" db="EMBL/GenBank/DDBJ databases">
        <title>Oceanobacillus kimchii IFOP_LL358 isolated form Alexandrium catenella lab strain.</title>
        <authorList>
            <person name="Gajardo G."/>
            <person name="Ueki S."/>
            <person name="Maruyama F."/>
        </authorList>
    </citation>
    <scope>NUCLEOTIDE SEQUENCE [LARGE SCALE GENOMIC DNA]</scope>
    <source>
        <strain evidence="11 12">IFOP_LL358</strain>
    </source>
</reference>